<dbReference type="InterPro" id="IPR001279">
    <property type="entry name" value="Metallo-B-lactamas"/>
</dbReference>
<evidence type="ECO:0000256" key="2">
    <source>
        <dbReference type="ARBA" id="ARBA00022723"/>
    </source>
</evidence>
<dbReference type="EMBL" id="BOVK01000029">
    <property type="protein sequence ID" value="GIQ69564.1"/>
    <property type="molecule type" value="Genomic_DNA"/>
</dbReference>
<reference evidence="9" key="1">
    <citation type="submission" date="2021-04" db="EMBL/GenBank/DDBJ databases">
        <title>Draft genome sequence of Xylanibacillus composti strain K13.</title>
        <authorList>
            <person name="Uke A."/>
            <person name="Chhe C."/>
            <person name="Baramee S."/>
            <person name="Kosugi A."/>
        </authorList>
    </citation>
    <scope>NUCLEOTIDE SEQUENCE</scope>
    <source>
        <strain evidence="9">K13</strain>
    </source>
</reference>
<comment type="caution">
    <text evidence="9">The sequence shown here is derived from an EMBL/GenBank/DDBJ whole genome shotgun (WGS) entry which is preliminary data.</text>
</comment>
<evidence type="ECO:0000256" key="3">
    <source>
        <dbReference type="ARBA" id="ARBA00022801"/>
    </source>
</evidence>
<evidence type="ECO:0000313" key="9">
    <source>
        <dbReference type="EMBL" id="GIQ69564.1"/>
    </source>
</evidence>
<sequence>MHTDLCEVITINTRSLDFSNYCYLIADEQRKEAFVVDPAWEAEKIIHEAEKRDCTLSGILLTHAHNDHVNAVHPLAERYKLPVYMSQTEIDRYGFRVQGLEKLADLDQLQVGAINITCILTPGHTAGSMCYLTADSAFTGDTLFAEGCGACDSDGSSADQLFDSLQRLRKLIPPEARLYPGHSFSAFPGQRMEQVLKENLYLAIRKKEEFIQFRMRKNQGSFFNFR</sequence>
<evidence type="ECO:0000259" key="8">
    <source>
        <dbReference type="SMART" id="SM00849"/>
    </source>
</evidence>
<comment type="cofactor">
    <cofactor evidence="1">
        <name>Zn(2+)</name>
        <dbReference type="ChEBI" id="CHEBI:29105"/>
    </cofactor>
</comment>
<keyword evidence="4" id="KW-0862">Zinc</keyword>
<evidence type="ECO:0000313" key="10">
    <source>
        <dbReference type="Proteomes" id="UP000677918"/>
    </source>
</evidence>
<accession>A0A8J4H668</accession>
<dbReference type="PANTHER" id="PTHR46233">
    <property type="entry name" value="HYDROXYACYLGLUTATHIONE HYDROLASE GLOC"/>
    <property type="match status" value="1"/>
</dbReference>
<feature type="domain" description="Metallo-beta-lactamase" evidence="8">
    <location>
        <begin position="19"/>
        <end position="182"/>
    </location>
</feature>
<dbReference type="GO" id="GO:0046872">
    <property type="term" value="F:metal ion binding"/>
    <property type="evidence" value="ECO:0007669"/>
    <property type="project" value="UniProtKB-KW"/>
</dbReference>
<keyword evidence="10" id="KW-1185">Reference proteome</keyword>
<dbReference type="PANTHER" id="PTHR46233:SF3">
    <property type="entry name" value="HYDROXYACYLGLUTATHIONE HYDROLASE GLOC"/>
    <property type="match status" value="1"/>
</dbReference>
<evidence type="ECO:0000256" key="4">
    <source>
        <dbReference type="ARBA" id="ARBA00022833"/>
    </source>
</evidence>
<protein>
    <submittedName>
        <fullName evidence="9">Putative polyketide biosynthesis zinc-dependent hydrolase PksB</fullName>
    </submittedName>
</protein>
<comment type="catalytic activity">
    <reaction evidence="5">
        <text>3',5'-cyclic CMP + H2O = CMP + H(+)</text>
        <dbReference type="Rhea" id="RHEA:72675"/>
        <dbReference type="ChEBI" id="CHEBI:15377"/>
        <dbReference type="ChEBI" id="CHEBI:15378"/>
        <dbReference type="ChEBI" id="CHEBI:58003"/>
        <dbReference type="ChEBI" id="CHEBI:60377"/>
    </reaction>
    <physiologicalReaction direction="left-to-right" evidence="5">
        <dbReference type="Rhea" id="RHEA:72676"/>
    </physiologicalReaction>
</comment>
<proteinExistence type="predicted"/>
<evidence type="ECO:0000256" key="7">
    <source>
        <dbReference type="ARBA" id="ARBA00048505"/>
    </source>
</evidence>
<dbReference type="InterPro" id="IPR051453">
    <property type="entry name" value="MBL_Glyoxalase_II"/>
</dbReference>
<dbReference type="CDD" id="cd16275">
    <property type="entry name" value="BaeB-like_MBL-fold"/>
    <property type="match status" value="1"/>
</dbReference>
<keyword evidence="2" id="KW-0479">Metal-binding</keyword>
<dbReference type="Gene3D" id="3.60.15.10">
    <property type="entry name" value="Ribonuclease Z/Hydroxyacylglutathione hydrolase-like"/>
    <property type="match status" value="1"/>
</dbReference>
<organism evidence="9 10">
    <name type="scientific">Xylanibacillus composti</name>
    <dbReference type="NCBI Taxonomy" id="1572762"/>
    <lineage>
        <taxon>Bacteria</taxon>
        <taxon>Bacillati</taxon>
        <taxon>Bacillota</taxon>
        <taxon>Bacilli</taxon>
        <taxon>Bacillales</taxon>
        <taxon>Paenibacillaceae</taxon>
        <taxon>Xylanibacillus</taxon>
    </lineage>
</organism>
<dbReference type="InterPro" id="IPR036866">
    <property type="entry name" value="RibonucZ/Hydroxyglut_hydro"/>
</dbReference>
<gene>
    <name evidence="9" type="primary">pksB</name>
    <name evidence="9" type="ORF">XYCOK13_23880</name>
</gene>
<dbReference type="GO" id="GO:0016787">
    <property type="term" value="F:hydrolase activity"/>
    <property type="evidence" value="ECO:0007669"/>
    <property type="project" value="UniProtKB-KW"/>
</dbReference>
<dbReference type="SUPFAM" id="SSF56281">
    <property type="entry name" value="Metallo-hydrolase/oxidoreductase"/>
    <property type="match status" value="1"/>
</dbReference>
<comment type="function">
    <text evidence="6">Counteracts the endogenous Pycsar antiviral defense system. Phosphodiesterase that enables metal-dependent hydrolysis of host cyclic nucleotide Pycsar defense signals such as cCMP and cUMP.</text>
</comment>
<comment type="catalytic activity">
    <reaction evidence="7">
        <text>3',5'-cyclic UMP + H2O = UMP + H(+)</text>
        <dbReference type="Rhea" id="RHEA:70575"/>
        <dbReference type="ChEBI" id="CHEBI:15377"/>
        <dbReference type="ChEBI" id="CHEBI:15378"/>
        <dbReference type="ChEBI" id="CHEBI:57865"/>
        <dbReference type="ChEBI" id="CHEBI:184387"/>
    </reaction>
    <physiologicalReaction direction="left-to-right" evidence="7">
        <dbReference type="Rhea" id="RHEA:70576"/>
    </physiologicalReaction>
</comment>
<evidence type="ECO:0000256" key="6">
    <source>
        <dbReference type="ARBA" id="ARBA00034301"/>
    </source>
</evidence>
<evidence type="ECO:0000256" key="1">
    <source>
        <dbReference type="ARBA" id="ARBA00001947"/>
    </source>
</evidence>
<dbReference type="AlphaFoldDB" id="A0A8J4H668"/>
<keyword evidence="3 9" id="KW-0378">Hydrolase</keyword>
<name>A0A8J4H668_9BACL</name>
<dbReference type="Proteomes" id="UP000677918">
    <property type="component" value="Unassembled WGS sequence"/>
</dbReference>
<dbReference type="Pfam" id="PF00753">
    <property type="entry name" value="Lactamase_B"/>
    <property type="match status" value="1"/>
</dbReference>
<evidence type="ECO:0000256" key="5">
    <source>
        <dbReference type="ARBA" id="ARBA00034221"/>
    </source>
</evidence>
<dbReference type="SMART" id="SM00849">
    <property type="entry name" value="Lactamase_B"/>
    <property type="match status" value="1"/>
</dbReference>
<dbReference type="RefSeq" id="WP_213412360.1">
    <property type="nucleotide sequence ID" value="NZ_BOVK01000029.1"/>
</dbReference>